<proteinExistence type="inferred from homology"/>
<keyword evidence="2" id="KW-0479">Metal-binding</keyword>
<dbReference type="PROSITE" id="PS51891">
    <property type="entry name" value="CENP_V_GFA"/>
    <property type="match status" value="1"/>
</dbReference>
<feature type="domain" description="CENP-V/GFA" evidence="5">
    <location>
        <begin position="5"/>
        <end position="111"/>
    </location>
</feature>
<comment type="similarity">
    <text evidence="1">Belongs to the Gfa family.</text>
</comment>
<dbReference type="Gene3D" id="3.90.1590.10">
    <property type="entry name" value="glutathione-dependent formaldehyde- activating enzyme (gfa)"/>
    <property type="match status" value="1"/>
</dbReference>
<protein>
    <recommendedName>
        <fullName evidence="5">CENP-V/GFA domain-containing protein</fullName>
    </recommendedName>
</protein>
<dbReference type="PANTHER" id="PTHR33337">
    <property type="entry name" value="GFA DOMAIN-CONTAINING PROTEIN"/>
    <property type="match status" value="1"/>
</dbReference>
<evidence type="ECO:0000313" key="6">
    <source>
        <dbReference type="EMBL" id="CAE0374388.1"/>
    </source>
</evidence>
<dbReference type="AlphaFoldDB" id="A0A7S3K468"/>
<evidence type="ECO:0000256" key="1">
    <source>
        <dbReference type="ARBA" id="ARBA00005495"/>
    </source>
</evidence>
<dbReference type="InterPro" id="IPR006913">
    <property type="entry name" value="CENP-V/GFA"/>
</dbReference>
<dbReference type="PANTHER" id="PTHR33337:SF40">
    <property type="entry name" value="CENP-V_GFA DOMAIN-CONTAINING PROTEIN-RELATED"/>
    <property type="match status" value="1"/>
</dbReference>
<dbReference type="InterPro" id="IPR011057">
    <property type="entry name" value="Mss4-like_sf"/>
</dbReference>
<evidence type="ECO:0000256" key="2">
    <source>
        <dbReference type="ARBA" id="ARBA00022723"/>
    </source>
</evidence>
<evidence type="ECO:0000259" key="5">
    <source>
        <dbReference type="PROSITE" id="PS51891"/>
    </source>
</evidence>
<organism evidence="6">
    <name type="scientific">Aureoumbra lagunensis</name>
    <dbReference type="NCBI Taxonomy" id="44058"/>
    <lineage>
        <taxon>Eukaryota</taxon>
        <taxon>Sar</taxon>
        <taxon>Stramenopiles</taxon>
        <taxon>Ochrophyta</taxon>
        <taxon>Pelagophyceae</taxon>
        <taxon>Pelagomonadales</taxon>
        <taxon>Aureoumbra</taxon>
    </lineage>
</organism>
<dbReference type="SUPFAM" id="SSF51316">
    <property type="entry name" value="Mss4-like"/>
    <property type="match status" value="1"/>
</dbReference>
<gene>
    <name evidence="6" type="ORF">ALAG00032_LOCUS15191</name>
</gene>
<dbReference type="EMBL" id="HBIJ01023103">
    <property type="protein sequence ID" value="CAE0374388.1"/>
    <property type="molecule type" value="Transcribed_RNA"/>
</dbReference>
<keyword evidence="3" id="KW-0862">Zinc</keyword>
<evidence type="ECO:0000256" key="4">
    <source>
        <dbReference type="ARBA" id="ARBA00023239"/>
    </source>
</evidence>
<dbReference type="GO" id="GO:0016846">
    <property type="term" value="F:carbon-sulfur lyase activity"/>
    <property type="evidence" value="ECO:0007669"/>
    <property type="project" value="InterPro"/>
</dbReference>
<sequence length="140" mass="15526">MSNKRTGGCLCGKVRYAVNGNVRGVVWCHCSQCQRSHGATAAYTSAPKSSLIIDESNVSWYESSETSRRGFCSNCGSSLFYDSHSSLNIEISAGTFDQPTHLKCIGHIFSDSISDYYKITDELPRYRENDLDGQFAVLNF</sequence>
<dbReference type="Pfam" id="PF04828">
    <property type="entry name" value="GFA"/>
    <property type="match status" value="1"/>
</dbReference>
<reference evidence="6" key="1">
    <citation type="submission" date="2021-01" db="EMBL/GenBank/DDBJ databases">
        <authorList>
            <person name="Corre E."/>
            <person name="Pelletier E."/>
            <person name="Niang G."/>
            <person name="Scheremetjew M."/>
            <person name="Finn R."/>
            <person name="Kale V."/>
            <person name="Holt S."/>
            <person name="Cochrane G."/>
            <person name="Meng A."/>
            <person name="Brown T."/>
            <person name="Cohen L."/>
        </authorList>
    </citation>
    <scope>NUCLEOTIDE SEQUENCE</scope>
    <source>
        <strain evidence="6">CCMP1510</strain>
    </source>
</reference>
<accession>A0A7S3K468</accession>
<evidence type="ECO:0000256" key="3">
    <source>
        <dbReference type="ARBA" id="ARBA00022833"/>
    </source>
</evidence>
<dbReference type="GO" id="GO:0046872">
    <property type="term" value="F:metal ion binding"/>
    <property type="evidence" value="ECO:0007669"/>
    <property type="project" value="UniProtKB-KW"/>
</dbReference>
<name>A0A7S3K468_9STRA</name>
<keyword evidence="4" id="KW-0456">Lyase</keyword>